<protein>
    <submittedName>
        <fullName evidence="2">Uncharacterized protein</fullName>
    </submittedName>
</protein>
<evidence type="ECO:0000256" key="1">
    <source>
        <dbReference type="SAM" id="SignalP"/>
    </source>
</evidence>
<dbReference type="EMBL" id="JAJEWP010000005">
    <property type="protein sequence ID" value="MCC2617741.1"/>
    <property type="molecule type" value="Genomic_DNA"/>
</dbReference>
<keyword evidence="1" id="KW-0732">Signal</keyword>
<comment type="caution">
    <text evidence="2">The sequence shown here is derived from an EMBL/GenBank/DDBJ whole genome shotgun (WGS) entry which is preliminary data.</text>
</comment>
<dbReference type="RefSeq" id="WP_229162093.1">
    <property type="nucleotide sequence ID" value="NZ_JAJEWP010000005.1"/>
</dbReference>
<feature type="signal peptide" evidence="1">
    <location>
        <begin position="1"/>
        <end position="25"/>
    </location>
</feature>
<keyword evidence="3" id="KW-1185">Reference proteome</keyword>
<reference evidence="2 3" key="1">
    <citation type="submission" date="2021-10" db="EMBL/GenBank/DDBJ databases">
        <title>Draft genome of Aestuariibacter halophilus JC2043.</title>
        <authorList>
            <person name="Emsley S.A."/>
            <person name="Pfannmuller K.M."/>
            <person name="Ushijima B."/>
            <person name="Saw J.H."/>
            <person name="Videau P."/>
        </authorList>
    </citation>
    <scope>NUCLEOTIDE SEQUENCE [LARGE SCALE GENOMIC DNA]</scope>
    <source>
        <strain evidence="2 3">JC2043</strain>
    </source>
</reference>
<proteinExistence type="predicted"/>
<gene>
    <name evidence="2" type="ORF">LJ739_15925</name>
</gene>
<name>A0ABS8GBY0_9ALTE</name>
<dbReference type="InterPro" id="IPR046603">
    <property type="entry name" value="DUF6662"/>
</dbReference>
<dbReference type="Pfam" id="PF20367">
    <property type="entry name" value="DUF6662"/>
    <property type="match status" value="1"/>
</dbReference>
<dbReference type="Proteomes" id="UP001520878">
    <property type="component" value="Unassembled WGS sequence"/>
</dbReference>
<accession>A0ABS8GBY0</accession>
<sequence length="300" mass="33558">MFVLCRRAAFFTAAFVASLPATGIAAENMFGVVKGAETLPQDAMEIYQKVNRRSDKGQGDYTAYDFVTEVEYGVSNRFSAAAGLKMMRLDTQGLIIDGYLPKANDIGLKLSGIEFSGKYMFLSPAKDDIGLSMYMSANYDWIDPHSGQDKDTLSFETELLTQKYFLEGELIWATNLGLEATYADRAAIDDLPEGFEWPTDPEMELELKFGTAMTYRVAPKWFVGVEAFYETEFETEVGQERWSVFAGPSIHYGSATWWGTLAFLTQLEGGGEQYANQSDTSLHLIEKTKQELRLAVGFNF</sequence>
<evidence type="ECO:0000313" key="2">
    <source>
        <dbReference type="EMBL" id="MCC2617741.1"/>
    </source>
</evidence>
<feature type="chain" id="PRO_5046153652" evidence="1">
    <location>
        <begin position="26"/>
        <end position="300"/>
    </location>
</feature>
<evidence type="ECO:0000313" key="3">
    <source>
        <dbReference type="Proteomes" id="UP001520878"/>
    </source>
</evidence>
<organism evidence="2 3">
    <name type="scientific">Fluctibacter halophilus</name>
    <dbReference type="NCBI Taxonomy" id="226011"/>
    <lineage>
        <taxon>Bacteria</taxon>
        <taxon>Pseudomonadati</taxon>
        <taxon>Pseudomonadota</taxon>
        <taxon>Gammaproteobacteria</taxon>
        <taxon>Alteromonadales</taxon>
        <taxon>Alteromonadaceae</taxon>
        <taxon>Fluctibacter</taxon>
    </lineage>
</organism>